<dbReference type="SMART" id="SM00165">
    <property type="entry name" value="UBA"/>
    <property type="match status" value="2"/>
</dbReference>
<feature type="region of interest" description="Disordered" evidence="12">
    <location>
        <begin position="840"/>
        <end position="863"/>
    </location>
</feature>
<dbReference type="InterPro" id="IPR037768">
    <property type="entry name" value="C2B_Copine"/>
</dbReference>
<evidence type="ECO:0000256" key="5">
    <source>
        <dbReference type="ARBA" id="ARBA00022475"/>
    </source>
</evidence>
<dbReference type="Pfam" id="PF00168">
    <property type="entry name" value="C2"/>
    <property type="match status" value="2"/>
</dbReference>
<sequence>MDVPVERVELSILCNNLPRSQSAHYFVVLTEESNGQWIELGRTEAKKSSEPRFSRSFVVEYFFEKIQLFQFWLYASQQEQTPQNLQQSRFVGLIELKLSELVGSRSQELTRKIENPKKPNETLGTISIFAEEMEPTTVTEPVITFHFGGRKLAKKDFFGKSDPYLEIYRMKEGGTFVPCTQTEYLKNTLNPTWKPLKISLTRLCNNDLDRPLKFICWDWNKSSPPDFIGEFQTTTRALLDENKKEFELIEPEKKKKKKKYKNSGVIYHISRPIQTEESVQQTSGQTGSFLQFIRGGCQINLIIAIDFTVSNGNVNSPTSLHFYDPSRPNYLNEYLKAITSTCDILIDYDTTKSFPVFGFGGKPFGSQTVSHCFPLNNNPRNPVVEGVLGVINVYRDALQVCELSAPTTFEGVIRVARQMASIPITQEQLRYYVLLIICDGTVTRGDTPHLRNTIDEIVACTDLPLSIIIVGVGNEDFSDMVLLDADENPLVSSNGKEMERDIVNFIPFRNYKTASPQVLAAALLEEVPGQLLSYMAMKGFRPNPPKRNFQGPREDHQPIARNVGVMPIGMTHNFSFQQNPQNPPQYGGDVRSNSFQFGNQNPQNPQNQSDRLFTDIGLDEVEDDQLSVHEMNPQNQLNRPNSQPNFQYPPNQLIDQIVNHILNIHKIKDSIHKTKDFNPQNQGFNPQNQGFNPPNQLSRPNSQPHFEYPQNQLSRPNSQSHLEYPQNQGFNPQNQGFNPQNQGFNPQNQGFNPQNQGFNPQNQGFNPQNQGFNPQNQGFNPQNQGFNPQNQGFNQPQQNQRFQEQLRQLIDMGFTDTQKNLQALSEVNGDIFQAIEHLNEDEEPPPPDYSQHSHSFNQPQQNQSFQEQLNQLIDMGFTDTQKNLRVLSEVNGDLGQALERLM</sequence>
<comment type="subcellular location">
    <subcellularLocation>
        <location evidence="2">Cell membrane</location>
    </subcellularLocation>
    <subcellularLocation>
        <location evidence="3">Cytoplasm</location>
    </subcellularLocation>
    <subcellularLocation>
        <location evidence="1">Nucleus</location>
    </subcellularLocation>
</comment>
<accession>A0A9Q0LI76</accession>
<dbReference type="InterPro" id="IPR010734">
    <property type="entry name" value="Copine_C"/>
</dbReference>
<evidence type="ECO:0000256" key="10">
    <source>
        <dbReference type="ARBA" id="ARBA00023136"/>
    </source>
</evidence>
<dbReference type="PANTHER" id="PTHR10857">
    <property type="entry name" value="COPINE"/>
    <property type="match status" value="1"/>
</dbReference>
<feature type="compositionally biased region" description="Low complexity" evidence="12">
    <location>
        <begin position="726"/>
        <end position="800"/>
    </location>
</feature>
<evidence type="ECO:0000259" key="14">
    <source>
        <dbReference type="PROSITE" id="PS50030"/>
    </source>
</evidence>
<dbReference type="SUPFAM" id="SSF53300">
    <property type="entry name" value="vWA-like"/>
    <property type="match status" value="1"/>
</dbReference>
<comment type="similarity">
    <text evidence="4">Belongs to the copine family.</text>
</comment>
<keyword evidence="16" id="KW-1185">Reference proteome</keyword>
<proteinExistence type="inferred from homology"/>
<evidence type="ECO:0000256" key="1">
    <source>
        <dbReference type="ARBA" id="ARBA00004123"/>
    </source>
</evidence>
<dbReference type="OrthoDB" id="267397at2759"/>
<evidence type="ECO:0000256" key="12">
    <source>
        <dbReference type="SAM" id="MobiDB-lite"/>
    </source>
</evidence>
<dbReference type="InterPro" id="IPR045052">
    <property type="entry name" value="Copine"/>
</dbReference>
<feature type="compositionally biased region" description="Low complexity" evidence="12">
    <location>
        <begin position="677"/>
        <end position="696"/>
    </location>
</feature>
<protein>
    <submittedName>
        <fullName evidence="15">Copine</fullName>
    </submittedName>
</protein>
<evidence type="ECO:0000259" key="13">
    <source>
        <dbReference type="PROSITE" id="PS50004"/>
    </source>
</evidence>
<name>A0A9Q0LI76_ANAIG</name>
<dbReference type="EMBL" id="JAPDFW010000075">
    <property type="protein sequence ID" value="KAJ5073367.1"/>
    <property type="molecule type" value="Genomic_DNA"/>
</dbReference>
<keyword evidence="8" id="KW-0677">Repeat</keyword>
<dbReference type="SUPFAM" id="SSF49562">
    <property type="entry name" value="C2 domain (Calcium/lipid-binding domain, CaLB)"/>
    <property type="match status" value="2"/>
</dbReference>
<evidence type="ECO:0000256" key="6">
    <source>
        <dbReference type="ARBA" id="ARBA00022490"/>
    </source>
</evidence>
<keyword evidence="5" id="KW-1003">Cell membrane</keyword>
<feature type="compositionally biased region" description="Polar residues" evidence="12">
    <location>
        <begin position="697"/>
        <end position="721"/>
    </location>
</feature>
<dbReference type="Proteomes" id="UP001149090">
    <property type="component" value="Unassembled WGS sequence"/>
</dbReference>
<evidence type="ECO:0000256" key="8">
    <source>
        <dbReference type="ARBA" id="ARBA00022737"/>
    </source>
</evidence>
<dbReference type="Gene3D" id="1.10.8.10">
    <property type="entry name" value="DNA helicase RuvA subunit, C-terminal domain"/>
    <property type="match status" value="2"/>
</dbReference>
<dbReference type="FunFam" id="2.60.40.150:FF:000042">
    <property type="entry name" value="Copine 3"/>
    <property type="match status" value="1"/>
</dbReference>
<dbReference type="GO" id="GO:0005634">
    <property type="term" value="C:nucleus"/>
    <property type="evidence" value="ECO:0007669"/>
    <property type="project" value="UniProtKB-SubCell"/>
</dbReference>
<dbReference type="InterPro" id="IPR000008">
    <property type="entry name" value="C2_dom"/>
</dbReference>
<dbReference type="SMART" id="SM00239">
    <property type="entry name" value="C2"/>
    <property type="match status" value="2"/>
</dbReference>
<feature type="region of interest" description="Disordered" evidence="12">
    <location>
        <begin position="573"/>
        <end position="610"/>
    </location>
</feature>
<dbReference type="InterPro" id="IPR036465">
    <property type="entry name" value="vWFA_dom_sf"/>
</dbReference>
<dbReference type="GO" id="GO:0005544">
    <property type="term" value="F:calcium-dependent phospholipid binding"/>
    <property type="evidence" value="ECO:0007669"/>
    <property type="project" value="InterPro"/>
</dbReference>
<evidence type="ECO:0000313" key="15">
    <source>
        <dbReference type="EMBL" id="KAJ5073367.1"/>
    </source>
</evidence>
<keyword evidence="11" id="KW-0539">Nucleus</keyword>
<evidence type="ECO:0000256" key="2">
    <source>
        <dbReference type="ARBA" id="ARBA00004236"/>
    </source>
</evidence>
<feature type="domain" description="UBA" evidence="14">
    <location>
        <begin position="860"/>
        <end position="902"/>
    </location>
</feature>
<organism evidence="15 16">
    <name type="scientific">Anaeramoeba ignava</name>
    <name type="common">Anaerobic marine amoeba</name>
    <dbReference type="NCBI Taxonomy" id="1746090"/>
    <lineage>
        <taxon>Eukaryota</taxon>
        <taxon>Metamonada</taxon>
        <taxon>Anaeramoebidae</taxon>
        <taxon>Anaeramoeba</taxon>
    </lineage>
</organism>
<feature type="domain" description="UBA" evidence="14">
    <location>
        <begin position="797"/>
        <end position="841"/>
    </location>
</feature>
<dbReference type="PANTHER" id="PTHR10857:SF106">
    <property type="entry name" value="C2 DOMAIN-CONTAINING PROTEIN"/>
    <property type="match status" value="1"/>
</dbReference>
<feature type="domain" description="C2" evidence="13">
    <location>
        <begin position="122"/>
        <end position="248"/>
    </location>
</feature>
<dbReference type="CDD" id="cd04047">
    <property type="entry name" value="C2B_Copine"/>
    <property type="match status" value="1"/>
</dbReference>
<feature type="compositionally biased region" description="Low complexity" evidence="12">
    <location>
        <begin position="850"/>
        <end position="863"/>
    </location>
</feature>
<dbReference type="GO" id="GO:0005737">
    <property type="term" value="C:cytoplasm"/>
    <property type="evidence" value="ECO:0007669"/>
    <property type="project" value="UniProtKB-SubCell"/>
</dbReference>
<dbReference type="PROSITE" id="PS50004">
    <property type="entry name" value="C2"/>
    <property type="match status" value="1"/>
</dbReference>
<dbReference type="GO" id="GO:0071277">
    <property type="term" value="P:cellular response to calcium ion"/>
    <property type="evidence" value="ECO:0007669"/>
    <property type="project" value="TreeGrafter"/>
</dbReference>
<dbReference type="InterPro" id="IPR015940">
    <property type="entry name" value="UBA"/>
</dbReference>
<dbReference type="InterPro" id="IPR035892">
    <property type="entry name" value="C2_domain_sf"/>
</dbReference>
<keyword evidence="6" id="KW-0963">Cytoplasm</keyword>
<dbReference type="InterPro" id="IPR009060">
    <property type="entry name" value="UBA-like_sf"/>
</dbReference>
<evidence type="ECO:0000256" key="11">
    <source>
        <dbReference type="ARBA" id="ARBA00023242"/>
    </source>
</evidence>
<evidence type="ECO:0000256" key="4">
    <source>
        <dbReference type="ARBA" id="ARBA00009048"/>
    </source>
</evidence>
<keyword evidence="9" id="KW-0106">Calcium</keyword>
<dbReference type="GO" id="GO:0005886">
    <property type="term" value="C:plasma membrane"/>
    <property type="evidence" value="ECO:0007669"/>
    <property type="project" value="UniProtKB-SubCell"/>
</dbReference>
<keyword evidence="7" id="KW-0479">Metal-binding</keyword>
<reference evidence="15" key="1">
    <citation type="submission" date="2022-10" db="EMBL/GenBank/DDBJ databases">
        <title>Novel sulphate-reducing endosymbionts in the free-living metamonad Anaeramoeba.</title>
        <authorList>
            <person name="Jerlstrom-Hultqvist J."/>
            <person name="Cepicka I."/>
            <person name="Gallot-Lavallee L."/>
            <person name="Salas-Leiva D."/>
            <person name="Curtis B.A."/>
            <person name="Zahonova K."/>
            <person name="Pipaliya S."/>
            <person name="Dacks J."/>
            <person name="Roger A.J."/>
        </authorList>
    </citation>
    <scope>NUCLEOTIDE SEQUENCE</scope>
    <source>
        <strain evidence="15">BMAN</strain>
    </source>
</reference>
<dbReference type="GO" id="GO:0046872">
    <property type="term" value="F:metal ion binding"/>
    <property type="evidence" value="ECO:0007669"/>
    <property type="project" value="UniProtKB-KW"/>
</dbReference>
<dbReference type="Pfam" id="PF07002">
    <property type="entry name" value="Copine"/>
    <property type="match status" value="1"/>
</dbReference>
<gene>
    <name evidence="15" type="ORF">M0811_08775</name>
</gene>
<evidence type="ECO:0000313" key="16">
    <source>
        <dbReference type="Proteomes" id="UP001149090"/>
    </source>
</evidence>
<dbReference type="AlphaFoldDB" id="A0A9Q0LI76"/>
<feature type="region of interest" description="Disordered" evidence="12">
    <location>
        <begin position="674"/>
        <end position="800"/>
    </location>
</feature>
<feature type="compositionally biased region" description="Low complexity" evidence="12">
    <location>
        <begin position="592"/>
        <end position="609"/>
    </location>
</feature>
<evidence type="ECO:0000256" key="7">
    <source>
        <dbReference type="ARBA" id="ARBA00022723"/>
    </source>
</evidence>
<keyword evidence="10" id="KW-0472">Membrane</keyword>
<evidence type="ECO:0000256" key="9">
    <source>
        <dbReference type="ARBA" id="ARBA00022837"/>
    </source>
</evidence>
<dbReference type="Gene3D" id="2.60.40.150">
    <property type="entry name" value="C2 domain"/>
    <property type="match status" value="1"/>
</dbReference>
<evidence type="ECO:0000256" key="3">
    <source>
        <dbReference type="ARBA" id="ARBA00004496"/>
    </source>
</evidence>
<dbReference type="SUPFAM" id="SSF46934">
    <property type="entry name" value="UBA-like"/>
    <property type="match status" value="2"/>
</dbReference>
<comment type="caution">
    <text evidence="15">The sequence shown here is derived from an EMBL/GenBank/DDBJ whole genome shotgun (WGS) entry which is preliminary data.</text>
</comment>
<dbReference type="PROSITE" id="PS50030">
    <property type="entry name" value="UBA"/>
    <property type="match status" value="2"/>
</dbReference>